<reference evidence="2 3" key="1">
    <citation type="journal article" date="2015" name="Genome Announc.">
        <title>Complete Genome Sequence of Methanosphaerula palustris E1-9CT, a Hydrogenotrophic Methanogen Isolated from a Minerotrophic Fen Peatland.</title>
        <authorList>
            <person name="Cadillo-Quiroz H."/>
            <person name="Browne P."/>
            <person name="Kyrpides N."/>
            <person name="Woyke T."/>
            <person name="Goodwin L."/>
            <person name="Detter C."/>
            <person name="Yavitt J.B."/>
            <person name="Zinder S.H."/>
        </authorList>
    </citation>
    <scope>NUCLEOTIDE SEQUENCE [LARGE SCALE GENOMIC DNA]</scope>
    <source>
        <strain evidence="3">ATCC BAA-1556 / DSM 19958 / E1-9c</strain>
    </source>
</reference>
<evidence type="ECO:0000313" key="3">
    <source>
        <dbReference type="Proteomes" id="UP000002457"/>
    </source>
</evidence>
<dbReference type="HOGENOM" id="CLU_529688_0_0_2"/>
<protein>
    <submittedName>
        <fullName evidence="2">Beta-lactamase domain protein</fullName>
    </submittedName>
</protein>
<dbReference type="SUPFAM" id="SSF55021">
    <property type="entry name" value="ACT-like"/>
    <property type="match status" value="1"/>
</dbReference>
<dbReference type="STRING" id="521011.Mpal_0936"/>
<dbReference type="EMBL" id="CP001338">
    <property type="protein sequence ID" value="ACL16288.1"/>
    <property type="molecule type" value="Genomic_DNA"/>
</dbReference>
<dbReference type="eggNOG" id="arCOG00527">
    <property type="taxonomic scope" value="Archaea"/>
</dbReference>
<dbReference type="InterPro" id="IPR050855">
    <property type="entry name" value="NDM-1-like"/>
</dbReference>
<dbReference type="RefSeq" id="WP_012617607.1">
    <property type="nucleotide sequence ID" value="NC_011832.1"/>
</dbReference>
<name>B8GGN3_METPE</name>
<dbReference type="OrthoDB" id="197151at2157"/>
<dbReference type="SUPFAM" id="SSF56281">
    <property type="entry name" value="Metallo-hydrolase/oxidoreductase"/>
    <property type="match status" value="1"/>
</dbReference>
<dbReference type="KEGG" id="mpl:Mpal_0936"/>
<dbReference type="Pfam" id="PF01842">
    <property type="entry name" value="ACT"/>
    <property type="match status" value="1"/>
</dbReference>
<dbReference type="Pfam" id="PF00753">
    <property type="entry name" value="Lactamase_B"/>
    <property type="match status" value="1"/>
</dbReference>
<dbReference type="GeneID" id="7272429"/>
<organism evidence="2 3">
    <name type="scientific">Methanosphaerula palustris (strain ATCC BAA-1556 / DSM 19958 / E1-9c)</name>
    <dbReference type="NCBI Taxonomy" id="521011"/>
    <lineage>
        <taxon>Archaea</taxon>
        <taxon>Methanobacteriati</taxon>
        <taxon>Methanobacteriota</taxon>
        <taxon>Stenosarchaea group</taxon>
        <taxon>Methanomicrobia</taxon>
        <taxon>Methanomicrobiales</taxon>
        <taxon>Methanoregulaceae</taxon>
        <taxon>Methanosphaerula</taxon>
    </lineage>
</organism>
<dbReference type="AlphaFoldDB" id="B8GGN3"/>
<gene>
    <name evidence="2" type="ordered locus">Mpal_0936</name>
</gene>
<dbReference type="SMART" id="SM00849">
    <property type="entry name" value="Lactamase_B"/>
    <property type="match status" value="1"/>
</dbReference>
<dbReference type="PROSITE" id="PS51671">
    <property type="entry name" value="ACT"/>
    <property type="match status" value="1"/>
</dbReference>
<dbReference type="Proteomes" id="UP000002457">
    <property type="component" value="Chromosome"/>
</dbReference>
<accession>B8GGN3</accession>
<proteinExistence type="predicted"/>
<keyword evidence="3" id="KW-1185">Reference proteome</keyword>
<dbReference type="Gene3D" id="3.60.15.10">
    <property type="entry name" value="Ribonuclease Z/Hydroxyacylglutathione hydrolase-like"/>
    <property type="match status" value="1"/>
</dbReference>
<dbReference type="InterPro" id="IPR001279">
    <property type="entry name" value="Metallo-B-lactamas"/>
</dbReference>
<dbReference type="InterPro" id="IPR036866">
    <property type="entry name" value="RibonucZ/Hydroxyglut_hydro"/>
</dbReference>
<evidence type="ECO:0000259" key="1">
    <source>
        <dbReference type="PROSITE" id="PS51671"/>
    </source>
</evidence>
<sequence>MEREERFSFIARVPDEPGALHRVAAIITEFGLNITRTQYDQRIDRETVFFEVIGDAGQYRQVLDHLNLAGLLQTSLPKIRILKLYVYLPHQAGALSSFLDLVRQGGANIFFIDFDERGRHPERVTISLNLDQNGVVDDLLGQLSSAYKLEVVEYDPTGHHLDDTIFYVRFAQRVRELIGDGADDSFLLQFLHDINHTVQELMNRGRDPQEVFANVLSAGQTLHKTSKEGFYSDIQQIQVSDLVTLFCFQMPCGGNVFLFKTGDELVLVDTGFGIYHDDIVQMLARYGFTDLSKLTRIIITHADADHCGGSGLFPVPCYMHPGTLEVIRQANRAYGSRSEGSVLEEVYTTMINLFSRFAIPEDVHLFSSEPQGMVGPFPIVGEVTIGDLQFLVLEGLGGHMYAQTYLFCREAGLFFAADCVINFDSLTQARRDYSTLAVLLVTSVNVDSDLARTERKAVVQILNDLNHTRGQEERPCLICGGHGAVSVLDHGRLVPYGTVTHYAAKE</sequence>
<dbReference type="PANTHER" id="PTHR42951">
    <property type="entry name" value="METALLO-BETA-LACTAMASE DOMAIN-CONTAINING"/>
    <property type="match status" value="1"/>
</dbReference>
<feature type="domain" description="ACT" evidence="1">
    <location>
        <begin position="8"/>
        <end position="86"/>
    </location>
</feature>
<dbReference type="PANTHER" id="PTHR42951:SF14">
    <property type="entry name" value="METALLO-BETA-LACTAMASE SUPERFAMILY PROTEIN"/>
    <property type="match status" value="1"/>
</dbReference>
<dbReference type="InterPro" id="IPR002912">
    <property type="entry name" value="ACT_dom"/>
</dbReference>
<evidence type="ECO:0000313" key="2">
    <source>
        <dbReference type="EMBL" id="ACL16288.1"/>
    </source>
</evidence>
<dbReference type="InterPro" id="IPR045865">
    <property type="entry name" value="ACT-like_dom_sf"/>
</dbReference>